<feature type="transmembrane region" description="Helical" evidence="6">
    <location>
        <begin position="234"/>
        <end position="266"/>
    </location>
</feature>
<keyword evidence="4" id="KW-0175">Coiled coil</keyword>
<feature type="transmembrane region" description="Helical" evidence="6">
    <location>
        <begin position="384"/>
        <end position="404"/>
    </location>
</feature>
<evidence type="ECO:0000256" key="2">
    <source>
        <dbReference type="ARBA" id="ARBA00022803"/>
    </source>
</evidence>
<dbReference type="InterPro" id="IPR052346">
    <property type="entry name" value="O-mannosyl-transferase_TMTC"/>
</dbReference>
<reference evidence="7 8" key="1">
    <citation type="journal article" date="2012" name="Stand. Genomic Sci.">
        <title>Complete genome sequencing and analysis of Saprospira grandis str. Lewin, a predatory marine bacterium.</title>
        <authorList>
            <person name="Saw J.H."/>
            <person name="Yuryev A."/>
            <person name="Kanbe M."/>
            <person name="Hou S."/>
            <person name="Young A.G."/>
            <person name="Aizawa S."/>
            <person name="Alam M."/>
        </authorList>
    </citation>
    <scope>NUCLEOTIDE SEQUENCE [LARGE SCALE GENOMIC DNA]</scope>
    <source>
        <strain evidence="7 8">Lewin</strain>
    </source>
</reference>
<dbReference type="eggNOG" id="COG0457">
    <property type="taxonomic scope" value="Bacteria"/>
</dbReference>
<dbReference type="InterPro" id="IPR019734">
    <property type="entry name" value="TPR_rpt"/>
</dbReference>
<dbReference type="RefSeq" id="WP_015692105.1">
    <property type="nucleotide sequence ID" value="NC_016940.1"/>
</dbReference>
<proteinExistence type="predicted"/>
<gene>
    <name evidence="7" type="ordered locus">SGRA_1737</name>
</gene>
<dbReference type="PANTHER" id="PTHR44227">
    <property type="match status" value="1"/>
</dbReference>
<dbReference type="SUPFAM" id="SSF48452">
    <property type="entry name" value="TPR-like"/>
    <property type="match status" value="1"/>
</dbReference>
<organism evidence="7 8">
    <name type="scientific">Saprospira grandis (strain Lewin)</name>
    <dbReference type="NCBI Taxonomy" id="984262"/>
    <lineage>
        <taxon>Bacteria</taxon>
        <taxon>Pseudomonadati</taxon>
        <taxon>Bacteroidota</taxon>
        <taxon>Saprospiria</taxon>
        <taxon>Saprospirales</taxon>
        <taxon>Saprospiraceae</taxon>
        <taxon>Saprospira</taxon>
    </lineage>
</organism>
<dbReference type="AlphaFoldDB" id="H6KZ82"/>
<dbReference type="PANTHER" id="PTHR44227:SF3">
    <property type="entry name" value="PROTEIN O-MANNOSYL-TRANSFERASE TMTC4"/>
    <property type="match status" value="1"/>
</dbReference>
<feature type="transmembrane region" description="Helical" evidence="6">
    <location>
        <begin position="438"/>
        <end position="458"/>
    </location>
</feature>
<protein>
    <submittedName>
        <fullName evidence="7">TPR repeat-containing protein</fullName>
    </submittedName>
</protein>
<evidence type="ECO:0000313" key="7">
    <source>
        <dbReference type="EMBL" id="AFC24472.1"/>
    </source>
</evidence>
<dbReference type="InterPro" id="IPR011990">
    <property type="entry name" value="TPR-like_helical_dom_sf"/>
</dbReference>
<dbReference type="Gene3D" id="1.25.40.10">
    <property type="entry name" value="Tetratricopeptide repeat domain"/>
    <property type="match status" value="2"/>
</dbReference>
<feature type="transmembrane region" description="Helical" evidence="6">
    <location>
        <begin position="211"/>
        <end position="228"/>
    </location>
</feature>
<dbReference type="KEGG" id="sgn:SGRA_1737"/>
<feature type="transmembrane region" description="Helical" evidence="6">
    <location>
        <begin position="147"/>
        <end position="168"/>
    </location>
</feature>
<evidence type="ECO:0000256" key="6">
    <source>
        <dbReference type="SAM" id="Phobius"/>
    </source>
</evidence>
<dbReference type="PROSITE" id="PS50005">
    <property type="entry name" value="TPR"/>
    <property type="match status" value="1"/>
</dbReference>
<keyword evidence="6" id="KW-0812">Transmembrane</keyword>
<dbReference type="OrthoDB" id="1489021at2"/>
<dbReference type="HOGENOM" id="CLU_427453_0_0_10"/>
<evidence type="ECO:0000256" key="4">
    <source>
        <dbReference type="SAM" id="Coils"/>
    </source>
</evidence>
<accession>H6KZ82</accession>
<evidence type="ECO:0000313" key="8">
    <source>
        <dbReference type="Proteomes" id="UP000007519"/>
    </source>
</evidence>
<evidence type="ECO:0000256" key="1">
    <source>
        <dbReference type="ARBA" id="ARBA00022737"/>
    </source>
</evidence>
<feature type="transmembrane region" description="Helical" evidence="6">
    <location>
        <begin position="470"/>
        <end position="487"/>
    </location>
</feature>
<dbReference type="SMART" id="SM00028">
    <property type="entry name" value="TPR"/>
    <property type="match status" value="2"/>
</dbReference>
<sequence length="731" mass="82108">MAKKKKQQPPKKAPKVQPAPKVEAKTAAKAGFWLKTNWQVYLLFIVSFLLYANTLGHQYAVDDSIVIQKNQFTRLGLKGMSGIWGEDTFVGFFGGKRNLVAGGRYRPFTLATFALEMQLFGKPAKDAQGNLLKDEKGRQLYDGNPEISHAINAILYGLLVVVLFLWIMALFDPQMKDKKLLHFLAFATALLFAAHPLHTEAVANIKGRDEIMVTLGAILAAYWSLKAVDQPKKLFLYAGGAILAFFVALFSKESAIPFIVLIPLSFYFFRKQLGFDKLLIWTVPFVVAAAVFWFGMRNPAIGWDGKTEPAVELMNDPYLKLAPAPDGKTQVYVPFSDSERYGTVLYTWGEYVRLLVLPHPLTNDYYPKHIRGAKNEIPTLTDPWVLLILLFHIALAVWAFMGLLKRKPYAFALIFYAATFSVVSNLFFPIGTNMAERFMFMPSVGFSLLSALGILALLRRMPDNKEGVKNYSLGLWSLLFVSALYAYKTIDRNPAWYDDYTLFTTDIEVSPNSAKLNNAVSGVLQERIQDPKMPAAEKMRILQKAQGHAAKAIELHPSYTNAWLLQGNAFIYMGELKEQQNAAQEALKLFDQAIACFNQVKVYRPEHPDVNNNMTVAHRDKARVLGQRLNKLQEAVNELQKAYSLSNGQDFETLRLMGIAYGIGGNPQLAARYFEEALAIMPNNIAILYNLEAAYKQLAENGGGAAAQQKAQEYGRRWKAIDPNYDPRKAQ</sequence>
<keyword evidence="8" id="KW-1185">Reference proteome</keyword>
<feature type="compositionally biased region" description="Basic residues" evidence="5">
    <location>
        <begin position="1"/>
        <end position="14"/>
    </location>
</feature>
<dbReference type="STRING" id="984262.SGRA_1737"/>
<dbReference type="Proteomes" id="UP000007519">
    <property type="component" value="Chromosome"/>
</dbReference>
<evidence type="ECO:0000256" key="5">
    <source>
        <dbReference type="SAM" id="MobiDB-lite"/>
    </source>
</evidence>
<feature type="transmembrane region" description="Helical" evidence="6">
    <location>
        <begin position="411"/>
        <end position="432"/>
    </location>
</feature>
<feature type="transmembrane region" description="Helical" evidence="6">
    <location>
        <begin position="180"/>
        <end position="199"/>
    </location>
</feature>
<keyword evidence="6" id="KW-0472">Membrane</keyword>
<feature type="transmembrane region" description="Helical" evidence="6">
    <location>
        <begin position="278"/>
        <end position="296"/>
    </location>
</feature>
<keyword evidence="6" id="KW-1133">Transmembrane helix</keyword>
<keyword evidence="2 3" id="KW-0802">TPR repeat</keyword>
<feature type="coiled-coil region" evidence="4">
    <location>
        <begin position="622"/>
        <end position="649"/>
    </location>
</feature>
<feature type="repeat" description="TPR" evidence="3">
    <location>
        <begin position="651"/>
        <end position="684"/>
    </location>
</feature>
<evidence type="ECO:0000256" key="3">
    <source>
        <dbReference type="PROSITE-ProRule" id="PRU00339"/>
    </source>
</evidence>
<keyword evidence="1" id="KW-0677">Repeat</keyword>
<dbReference type="EMBL" id="CP002831">
    <property type="protein sequence ID" value="AFC24472.1"/>
    <property type="molecule type" value="Genomic_DNA"/>
</dbReference>
<feature type="region of interest" description="Disordered" evidence="5">
    <location>
        <begin position="1"/>
        <end position="20"/>
    </location>
</feature>
<name>H6KZ82_SAPGL</name>